<reference evidence="1 2" key="1">
    <citation type="journal article" date="2018" name="Sci. Rep.">
        <title>Raphidocelis subcapitata (=Pseudokirchneriella subcapitata) provides an insight into genome evolution and environmental adaptations in the Sphaeropleales.</title>
        <authorList>
            <person name="Suzuki S."/>
            <person name="Yamaguchi H."/>
            <person name="Nakajima N."/>
            <person name="Kawachi M."/>
        </authorList>
    </citation>
    <scope>NUCLEOTIDE SEQUENCE [LARGE SCALE GENOMIC DNA]</scope>
    <source>
        <strain evidence="1 2">NIES-35</strain>
    </source>
</reference>
<gene>
    <name evidence="1" type="ORF">Rsub_00104</name>
</gene>
<dbReference type="EMBL" id="BDRX01000001">
    <property type="protein sequence ID" value="GBF87393.1"/>
    <property type="molecule type" value="Genomic_DNA"/>
</dbReference>
<evidence type="ECO:0000313" key="1">
    <source>
        <dbReference type="EMBL" id="GBF87393.1"/>
    </source>
</evidence>
<dbReference type="AlphaFoldDB" id="A0A2V0NPF1"/>
<dbReference type="InParanoid" id="A0A2V0NPF1"/>
<comment type="caution">
    <text evidence="1">The sequence shown here is derived from an EMBL/GenBank/DDBJ whole genome shotgun (WGS) entry which is preliminary data.</text>
</comment>
<organism evidence="1 2">
    <name type="scientific">Raphidocelis subcapitata</name>
    <dbReference type="NCBI Taxonomy" id="307507"/>
    <lineage>
        <taxon>Eukaryota</taxon>
        <taxon>Viridiplantae</taxon>
        <taxon>Chlorophyta</taxon>
        <taxon>core chlorophytes</taxon>
        <taxon>Chlorophyceae</taxon>
        <taxon>CS clade</taxon>
        <taxon>Sphaeropleales</taxon>
        <taxon>Selenastraceae</taxon>
        <taxon>Raphidocelis</taxon>
    </lineage>
</organism>
<accession>A0A2V0NPF1</accession>
<name>A0A2V0NPF1_9CHLO</name>
<sequence>MFIPLAGTKGSVTGCTLVATTEYPKPKPNLGGADLPLVPVVPKRKLVLDCSAMTVQLDKVHFTYEDSQQAGVFYSAYIQLTLTGVGKAVKAESLFNDAHPAA</sequence>
<proteinExistence type="predicted"/>
<keyword evidence="2" id="KW-1185">Reference proteome</keyword>
<evidence type="ECO:0000313" key="2">
    <source>
        <dbReference type="Proteomes" id="UP000247498"/>
    </source>
</evidence>
<protein>
    <submittedName>
        <fullName evidence="1">Uncharacterized protein</fullName>
    </submittedName>
</protein>
<dbReference type="Proteomes" id="UP000247498">
    <property type="component" value="Unassembled WGS sequence"/>
</dbReference>